<protein>
    <submittedName>
        <fullName evidence="2">Alpha/beta hydrolase</fullName>
    </submittedName>
</protein>
<dbReference type="Gene3D" id="3.40.50.1820">
    <property type="entry name" value="alpha/beta hydrolase"/>
    <property type="match status" value="1"/>
</dbReference>
<gene>
    <name evidence="2" type="ORF">P8625_06575</name>
</gene>
<dbReference type="PANTHER" id="PTHR43265:SF1">
    <property type="entry name" value="ESTERASE ESTD"/>
    <property type="match status" value="1"/>
</dbReference>
<keyword evidence="3" id="KW-1185">Reference proteome</keyword>
<keyword evidence="2" id="KW-0378">Hydrolase</keyword>
<dbReference type="EMBL" id="CP122539">
    <property type="protein sequence ID" value="WGH76806.1"/>
    <property type="molecule type" value="Genomic_DNA"/>
</dbReference>
<dbReference type="InterPro" id="IPR053145">
    <property type="entry name" value="AB_hydrolase_Est10"/>
</dbReference>
<dbReference type="RefSeq" id="WP_279652666.1">
    <property type="nucleotide sequence ID" value="NZ_CP122539.1"/>
</dbReference>
<dbReference type="PANTHER" id="PTHR43265">
    <property type="entry name" value="ESTERASE ESTD"/>
    <property type="match status" value="1"/>
</dbReference>
<feature type="domain" description="BD-FAE-like" evidence="1">
    <location>
        <begin position="43"/>
        <end position="255"/>
    </location>
</feature>
<dbReference type="InterPro" id="IPR049492">
    <property type="entry name" value="BD-FAE-like_dom"/>
</dbReference>
<organism evidence="2 3">
    <name type="scientific">Tenacibaculum tangerinum</name>
    <dbReference type="NCBI Taxonomy" id="3038772"/>
    <lineage>
        <taxon>Bacteria</taxon>
        <taxon>Pseudomonadati</taxon>
        <taxon>Bacteroidota</taxon>
        <taxon>Flavobacteriia</taxon>
        <taxon>Flavobacteriales</taxon>
        <taxon>Flavobacteriaceae</taxon>
        <taxon>Tenacibaculum</taxon>
    </lineage>
</organism>
<dbReference type="SUPFAM" id="SSF53474">
    <property type="entry name" value="alpha/beta-Hydrolases"/>
    <property type="match status" value="1"/>
</dbReference>
<dbReference type="Proteomes" id="UP001232001">
    <property type="component" value="Chromosome"/>
</dbReference>
<sequence>MIRVITFLLIYVICFINSFGQVTAEEIVIKNNQIELPGTLSYTQKNSPLLIWVHGSGNVDRNGNQAPLVKANYIQQFRNAVNQHHLAFFSYDKRTANPKNNEYLKGTLFEDFVADTKKVVSYFKDNHQFSELILVGHSQGSLVAMLASEKATKYVSLAGPANTIDSLIVKQLKKQAPFLETALNAHFKELKETDTIKEVNPLFMSILSPENLPFIKSWMHYNPSEEIKKITLPTLIINGTKDLQVAVEDAELLHKANPNATLVVINNMNHVLKHITKNEDNQNSYLSPDYPVSEKLIKSIVNFAKQ</sequence>
<name>A0ABY8L6A3_9FLAO</name>
<evidence type="ECO:0000259" key="1">
    <source>
        <dbReference type="Pfam" id="PF20434"/>
    </source>
</evidence>
<evidence type="ECO:0000313" key="3">
    <source>
        <dbReference type="Proteomes" id="UP001232001"/>
    </source>
</evidence>
<proteinExistence type="predicted"/>
<dbReference type="Pfam" id="PF20434">
    <property type="entry name" value="BD-FAE"/>
    <property type="match status" value="1"/>
</dbReference>
<dbReference type="InterPro" id="IPR029058">
    <property type="entry name" value="AB_hydrolase_fold"/>
</dbReference>
<dbReference type="GO" id="GO:0016787">
    <property type="term" value="F:hydrolase activity"/>
    <property type="evidence" value="ECO:0007669"/>
    <property type="project" value="UniProtKB-KW"/>
</dbReference>
<reference evidence="2 3" key="1">
    <citation type="submission" date="2023-04" db="EMBL/GenBank/DDBJ databases">
        <title>Tenacibaculum tangerinum sp. nov., isolated from sea tidal flat of South Korea.</title>
        <authorList>
            <person name="Lee S.H."/>
            <person name="Kim J.-J."/>
        </authorList>
    </citation>
    <scope>NUCLEOTIDE SEQUENCE [LARGE SCALE GENOMIC DNA]</scope>
    <source>
        <strain evidence="2 3">GRR-S3-23</strain>
    </source>
</reference>
<evidence type="ECO:0000313" key="2">
    <source>
        <dbReference type="EMBL" id="WGH76806.1"/>
    </source>
</evidence>
<accession>A0ABY8L6A3</accession>